<reference evidence="1" key="1">
    <citation type="submission" date="2023-03" db="EMBL/GenBank/DDBJ databases">
        <title>Massive genome expansion in bonnet fungi (Mycena s.s.) driven by repeated elements and novel gene families across ecological guilds.</title>
        <authorList>
            <consortium name="Lawrence Berkeley National Laboratory"/>
            <person name="Harder C.B."/>
            <person name="Miyauchi S."/>
            <person name="Viragh M."/>
            <person name="Kuo A."/>
            <person name="Thoen E."/>
            <person name="Andreopoulos B."/>
            <person name="Lu D."/>
            <person name="Skrede I."/>
            <person name="Drula E."/>
            <person name="Henrissat B."/>
            <person name="Morin E."/>
            <person name="Kohler A."/>
            <person name="Barry K."/>
            <person name="LaButti K."/>
            <person name="Morin E."/>
            <person name="Salamov A."/>
            <person name="Lipzen A."/>
            <person name="Mereny Z."/>
            <person name="Hegedus B."/>
            <person name="Baldrian P."/>
            <person name="Stursova M."/>
            <person name="Weitz H."/>
            <person name="Taylor A."/>
            <person name="Grigoriev I.V."/>
            <person name="Nagy L.G."/>
            <person name="Martin F."/>
            <person name="Kauserud H."/>
        </authorList>
    </citation>
    <scope>NUCLEOTIDE SEQUENCE</scope>
    <source>
        <strain evidence="1">CBHHK200</strain>
    </source>
</reference>
<protein>
    <submittedName>
        <fullName evidence="1">Uncharacterized protein</fullName>
    </submittedName>
</protein>
<accession>A0AAD6S799</accession>
<gene>
    <name evidence="1" type="ORF">C8F04DRAFT_1194736</name>
</gene>
<keyword evidence="2" id="KW-1185">Reference proteome</keyword>
<name>A0AAD6S799_9AGAR</name>
<sequence>MSCFCLHVLHVNAGLKIINELSPLTLNTERISELYQFLSQPLNTSARGVLHLLHAFADTNLSFYNTIHTLRVNAGLKIINELSPLTQNTERISELYQLLSQPPKTHERIVVELCHAFVTDFSELYHLLSQPPKTRARSVLAVYHTFGKSLELPTHYPAELMLVFAAETNFVILNTIRVLHINAGLQMINWLPPLNNRENLRALSALISAA</sequence>
<dbReference type="EMBL" id="JARJCM010000215">
    <property type="protein sequence ID" value="KAJ7022169.1"/>
    <property type="molecule type" value="Genomic_DNA"/>
</dbReference>
<proteinExistence type="predicted"/>
<dbReference type="AlphaFoldDB" id="A0AAD6S799"/>
<comment type="caution">
    <text evidence="1">The sequence shown here is derived from an EMBL/GenBank/DDBJ whole genome shotgun (WGS) entry which is preliminary data.</text>
</comment>
<evidence type="ECO:0000313" key="2">
    <source>
        <dbReference type="Proteomes" id="UP001218188"/>
    </source>
</evidence>
<evidence type="ECO:0000313" key="1">
    <source>
        <dbReference type="EMBL" id="KAJ7022169.1"/>
    </source>
</evidence>
<dbReference type="Proteomes" id="UP001218188">
    <property type="component" value="Unassembled WGS sequence"/>
</dbReference>
<organism evidence="1 2">
    <name type="scientific">Mycena alexandri</name>
    <dbReference type="NCBI Taxonomy" id="1745969"/>
    <lineage>
        <taxon>Eukaryota</taxon>
        <taxon>Fungi</taxon>
        <taxon>Dikarya</taxon>
        <taxon>Basidiomycota</taxon>
        <taxon>Agaricomycotina</taxon>
        <taxon>Agaricomycetes</taxon>
        <taxon>Agaricomycetidae</taxon>
        <taxon>Agaricales</taxon>
        <taxon>Marasmiineae</taxon>
        <taxon>Mycenaceae</taxon>
        <taxon>Mycena</taxon>
    </lineage>
</organism>